<protein>
    <recommendedName>
        <fullName evidence="3">DUF4333 domain-containing protein</fullName>
    </recommendedName>
</protein>
<name>A0ABQ2FYT7_9DEIO</name>
<dbReference type="RefSeq" id="WP_188967943.1">
    <property type="nucleotide sequence ID" value="NZ_BMOL01000001.1"/>
</dbReference>
<evidence type="ECO:0000313" key="2">
    <source>
        <dbReference type="Proteomes" id="UP000639973"/>
    </source>
</evidence>
<comment type="caution">
    <text evidence="1">The sequence shown here is derived from an EMBL/GenBank/DDBJ whole genome shotgun (WGS) entry which is preliminary data.</text>
</comment>
<evidence type="ECO:0000313" key="1">
    <source>
        <dbReference type="EMBL" id="GGL66847.1"/>
    </source>
</evidence>
<dbReference type="Proteomes" id="UP000639973">
    <property type="component" value="Unassembled WGS sequence"/>
</dbReference>
<evidence type="ECO:0008006" key="3">
    <source>
        <dbReference type="Google" id="ProtNLM"/>
    </source>
</evidence>
<reference evidence="2" key="1">
    <citation type="journal article" date="2019" name="Int. J. Syst. Evol. Microbiol.">
        <title>The Global Catalogue of Microorganisms (GCM) 10K type strain sequencing project: providing services to taxonomists for standard genome sequencing and annotation.</title>
        <authorList>
            <consortium name="The Broad Institute Genomics Platform"/>
            <consortium name="The Broad Institute Genome Sequencing Center for Infectious Disease"/>
            <person name="Wu L."/>
            <person name="Ma J."/>
        </authorList>
    </citation>
    <scope>NUCLEOTIDE SEQUENCE [LARGE SCALE GENOMIC DNA]</scope>
    <source>
        <strain evidence="2">JCM 15442</strain>
    </source>
</reference>
<organism evidence="1 2">
    <name type="scientific">Deinococcus aerolatus</name>
    <dbReference type="NCBI Taxonomy" id="522487"/>
    <lineage>
        <taxon>Bacteria</taxon>
        <taxon>Thermotogati</taxon>
        <taxon>Deinococcota</taxon>
        <taxon>Deinococci</taxon>
        <taxon>Deinococcales</taxon>
        <taxon>Deinococcaceae</taxon>
        <taxon>Deinococcus</taxon>
    </lineage>
</organism>
<proteinExistence type="predicted"/>
<keyword evidence="2" id="KW-1185">Reference proteome</keyword>
<dbReference type="EMBL" id="BMOL01000001">
    <property type="protein sequence ID" value="GGL66847.1"/>
    <property type="molecule type" value="Genomic_DNA"/>
</dbReference>
<sequence length="136" mass="14748">MIRRSPRPWPALVRTALVLAALMMGALWAVPAAREAGATRQRQADETARQAAAQRLMASDPVRFEEYVRQVAIAADVVGDGQQDASGPCLSVSGFESGLCDPPPETRTCAIHDPGDGHVTVRLTLTDGRVFQWPRR</sequence>
<gene>
    <name evidence="1" type="ORF">GCM10010840_00970</name>
</gene>
<accession>A0ABQ2FYT7</accession>